<dbReference type="InterPro" id="IPR011712">
    <property type="entry name" value="Sig_transdc_His_kin_sub3_dim/P"/>
</dbReference>
<evidence type="ECO:0000256" key="3">
    <source>
        <dbReference type="ARBA" id="ARBA00022553"/>
    </source>
</evidence>
<keyword evidence="6 12" id="KW-0418">Kinase</keyword>
<keyword evidence="4" id="KW-0808">Transferase</keyword>
<dbReference type="Pfam" id="PF07730">
    <property type="entry name" value="HisKA_3"/>
    <property type="match status" value="1"/>
</dbReference>
<dbReference type="InterPro" id="IPR036890">
    <property type="entry name" value="HATPase_C_sf"/>
</dbReference>
<dbReference type="PANTHER" id="PTHR24421">
    <property type="entry name" value="NITRATE/NITRITE SENSOR PROTEIN NARX-RELATED"/>
    <property type="match status" value="1"/>
</dbReference>
<evidence type="ECO:0000256" key="10">
    <source>
        <dbReference type="SAM" id="Phobius"/>
    </source>
</evidence>
<dbReference type="CDD" id="cd16917">
    <property type="entry name" value="HATPase_UhpB-NarQ-NarX-like"/>
    <property type="match status" value="1"/>
</dbReference>
<sequence>MQALADEIFIVIGITLLMLLITSFVVVFIFIHRSQYNKHLKEKEEIKNAFQQEILKAQLEMQEQTLHTISQEIHDNIGQVLSLAKLNLNTILLADDNPSAPKINNTKELVGKAIQDLRNLSKSLNTDHISQKKLSESLQFELDMIGKTGIFKTDLTVEGTEEPVDPQKQLIIYRIVQEALQNIIKHAKAGYISIVLKYLPDQLIMCIQDDGTGFDLASVQNSDLKEKGTGIGNMYHRAKLMGANISIESQLGKGTLTQLSLPTKL</sequence>
<comment type="catalytic activity">
    <reaction evidence="1">
        <text>ATP + protein L-histidine = ADP + protein N-phospho-L-histidine.</text>
        <dbReference type="EC" id="2.7.13.3"/>
    </reaction>
</comment>
<gene>
    <name evidence="12" type="ORF">F0145_25955</name>
</gene>
<feature type="coiled-coil region" evidence="9">
    <location>
        <begin position="33"/>
        <end position="60"/>
    </location>
</feature>
<dbReference type="InterPro" id="IPR003594">
    <property type="entry name" value="HATPase_dom"/>
</dbReference>
<evidence type="ECO:0000256" key="4">
    <source>
        <dbReference type="ARBA" id="ARBA00022679"/>
    </source>
</evidence>
<dbReference type="PANTHER" id="PTHR24421:SF10">
    <property type="entry name" value="NITRATE_NITRITE SENSOR PROTEIN NARQ"/>
    <property type="match status" value="1"/>
</dbReference>
<dbReference type="InterPro" id="IPR005467">
    <property type="entry name" value="His_kinase_dom"/>
</dbReference>
<dbReference type="GO" id="GO:0046983">
    <property type="term" value="F:protein dimerization activity"/>
    <property type="evidence" value="ECO:0007669"/>
    <property type="project" value="InterPro"/>
</dbReference>
<keyword evidence="3" id="KW-0597">Phosphoprotein</keyword>
<dbReference type="Proteomes" id="UP000323426">
    <property type="component" value="Unassembled WGS sequence"/>
</dbReference>
<evidence type="ECO:0000256" key="8">
    <source>
        <dbReference type="ARBA" id="ARBA00023012"/>
    </source>
</evidence>
<keyword evidence="5" id="KW-0547">Nucleotide-binding</keyword>
<feature type="transmembrane region" description="Helical" evidence="10">
    <location>
        <begin position="12"/>
        <end position="31"/>
    </location>
</feature>
<organism evidence="12 13">
    <name type="scientific">Adhaeribacter rhizoryzae</name>
    <dbReference type="NCBI Taxonomy" id="2607907"/>
    <lineage>
        <taxon>Bacteria</taxon>
        <taxon>Pseudomonadati</taxon>
        <taxon>Bacteroidota</taxon>
        <taxon>Cytophagia</taxon>
        <taxon>Cytophagales</taxon>
        <taxon>Hymenobacteraceae</taxon>
        <taxon>Adhaeribacter</taxon>
    </lineage>
</organism>
<evidence type="ECO:0000313" key="13">
    <source>
        <dbReference type="Proteomes" id="UP000323426"/>
    </source>
</evidence>
<dbReference type="PROSITE" id="PS50109">
    <property type="entry name" value="HIS_KIN"/>
    <property type="match status" value="1"/>
</dbReference>
<dbReference type="InterPro" id="IPR050482">
    <property type="entry name" value="Sensor_HK_TwoCompSys"/>
</dbReference>
<keyword evidence="8" id="KW-0902">Two-component regulatory system</keyword>
<keyword evidence="10" id="KW-0812">Transmembrane</keyword>
<dbReference type="GO" id="GO:0005524">
    <property type="term" value="F:ATP binding"/>
    <property type="evidence" value="ECO:0007669"/>
    <property type="project" value="UniProtKB-KW"/>
</dbReference>
<dbReference type="RefSeq" id="WP_150093602.1">
    <property type="nucleotide sequence ID" value="NZ_VWSF01000048.1"/>
</dbReference>
<dbReference type="EC" id="2.7.13.3" evidence="2"/>
<proteinExistence type="predicted"/>
<dbReference type="GO" id="GO:0000155">
    <property type="term" value="F:phosphorelay sensor kinase activity"/>
    <property type="evidence" value="ECO:0007669"/>
    <property type="project" value="InterPro"/>
</dbReference>
<keyword evidence="9" id="KW-0175">Coiled coil</keyword>
<dbReference type="GO" id="GO:0016020">
    <property type="term" value="C:membrane"/>
    <property type="evidence" value="ECO:0007669"/>
    <property type="project" value="InterPro"/>
</dbReference>
<evidence type="ECO:0000256" key="5">
    <source>
        <dbReference type="ARBA" id="ARBA00022741"/>
    </source>
</evidence>
<dbReference type="SMART" id="SM00387">
    <property type="entry name" value="HATPase_c"/>
    <property type="match status" value="1"/>
</dbReference>
<evidence type="ECO:0000256" key="7">
    <source>
        <dbReference type="ARBA" id="ARBA00022840"/>
    </source>
</evidence>
<reference evidence="12 13" key="1">
    <citation type="submission" date="2019-09" db="EMBL/GenBank/DDBJ databases">
        <title>Genome sequence and assembly of Adhaeribacter sp.</title>
        <authorList>
            <person name="Chhetri G."/>
        </authorList>
    </citation>
    <scope>NUCLEOTIDE SEQUENCE [LARGE SCALE GENOMIC DNA]</scope>
    <source>
        <strain evidence="12 13">DK36</strain>
    </source>
</reference>
<evidence type="ECO:0000256" key="6">
    <source>
        <dbReference type="ARBA" id="ARBA00022777"/>
    </source>
</evidence>
<evidence type="ECO:0000313" key="12">
    <source>
        <dbReference type="EMBL" id="KAA5538565.1"/>
    </source>
</evidence>
<evidence type="ECO:0000256" key="1">
    <source>
        <dbReference type="ARBA" id="ARBA00000085"/>
    </source>
</evidence>
<evidence type="ECO:0000259" key="11">
    <source>
        <dbReference type="PROSITE" id="PS50109"/>
    </source>
</evidence>
<name>A0A5M6D092_9BACT</name>
<feature type="domain" description="Histidine kinase" evidence="11">
    <location>
        <begin position="68"/>
        <end position="265"/>
    </location>
</feature>
<dbReference type="Gene3D" id="1.20.5.1930">
    <property type="match status" value="1"/>
</dbReference>
<protein>
    <recommendedName>
        <fullName evidence="2">histidine kinase</fullName>
        <ecNumber evidence="2">2.7.13.3</ecNumber>
    </recommendedName>
</protein>
<keyword evidence="10" id="KW-0472">Membrane</keyword>
<dbReference type="EMBL" id="VWSF01000048">
    <property type="protein sequence ID" value="KAA5538565.1"/>
    <property type="molecule type" value="Genomic_DNA"/>
</dbReference>
<dbReference type="SUPFAM" id="SSF55874">
    <property type="entry name" value="ATPase domain of HSP90 chaperone/DNA topoisomerase II/histidine kinase"/>
    <property type="match status" value="1"/>
</dbReference>
<keyword evidence="7" id="KW-0067">ATP-binding</keyword>
<comment type="caution">
    <text evidence="12">The sequence shown here is derived from an EMBL/GenBank/DDBJ whole genome shotgun (WGS) entry which is preliminary data.</text>
</comment>
<accession>A0A5M6D092</accession>
<keyword evidence="13" id="KW-1185">Reference proteome</keyword>
<dbReference type="Gene3D" id="3.30.565.10">
    <property type="entry name" value="Histidine kinase-like ATPase, C-terminal domain"/>
    <property type="match status" value="1"/>
</dbReference>
<evidence type="ECO:0000256" key="2">
    <source>
        <dbReference type="ARBA" id="ARBA00012438"/>
    </source>
</evidence>
<dbReference type="AlphaFoldDB" id="A0A5M6D092"/>
<evidence type="ECO:0000256" key="9">
    <source>
        <dbReference type="SAM" id="Coils"/>
    </source>
</evidence>
<dbReference type="Pfam" id="PF02518">
    <property type="entry name" value="HATPase_c"/>
    <property type="match status" value="1"/>
</dbReference>
<keyword evidence="10" id="KW-1133">Transmembrane helix</keyword>